<proteinExistence type="predicted"/>
<evidence type="ECO:0000313" key="2">
    <source>
        <dbReference type="Proteomes" id="UP001150217"/>
    </source>
</evidence>
<dbReference type="EMBL" id="JANVFT010000042">
    <property type="protein sequence ID" value="KAJ4491052.1"/>
    <property type="molecule type" value="Genomic_DNA"/>
</dbReference>
<protein>
    <submittedName>
        <fullName evidence="1">Uncharacterized protein</fullName>
    </submittedName>
</protein>
<keyword evidence="2" id="KW-1185">Reference proteome</keyword>
<name>A0ABQ8VE58_9AGAR</name>
<feature type="non-terminal residue" evidence="1">
    <location>
        <position position="71"/>
    </location>
</feature>
<gene>
    <name evidence="1" type="ORF">C8R41DRAFT_711781</name>
</gene>
<sequence>DASEANTLNLLFTNTTIPVPQVRRIIKPEWDFFWIEDHPTVAQVWSTYSIWQKIRVAFMLRSYIRQLRRLK</sequence>
<accession>A0ABQ8VE58</accession>
<evidence type="ECO:0000313" key="1">
    <source>
        <dbReference type="EMBL" id="KAJ4491052.1"/>
    </source>
</evidence>
<reference evidence="1" key="1">
    <citation type="submission" date="2022-08" db="EMBL/GenBank/DDBJ databases">
        <title>A Global Phylogenomic Analysis of the Shiitake Genus Lentinula.</title>
        <authorList>
            <consortium name="DOE Joint Genome Institute"/>
            <person name="Sierra-Patev S."/>
            <person name="Min B."/>
            <person name="Naranjo-Ortiz M."/>
            <person name="Looney B."/>
            <person name="Konkel Z."/>
            <person name="Slot J.C."/>
            <person name="Sakamoto Y."/>
            <person name="Steenwyk J.L."/>
            <person name="Rokas A."/>
            <person name="Carro J."/>
            <person name="Camarero S."/>
            <person name="Ferreira P."/>
            <person name="Molpeceres G."/>
            <person name="Ruiz-Duenas F.J."/>
            <person name="Serrano A."/>
            <person name="Henrissat B."/>
            <person name="Drula E."/>
            <person name="Hughes K.W."/>
            <person name="Mata J.L."/>
            <person name="Ishikawa N.K."/>
            <person name="Vargas-Isla R."/>
            <person name="Ushijima S."/>
            <person name="Smith C.A."/>
            <person name="Ahrendt S."/>
            <person name="Andreopoulos W."/>
            <person name="He G."/>
            <person name="Labutti K."/>
            <person name="Lipzen A."/>
            <person name="Ng V."/>
            <person name="Riley R."/>
            <person name="Sandor L."/>
            <person name="Barry K."/>
            <person name="Martinez A.T."/>
            <person name="Xiao Y."/>
            <person name="Gibbons J.G."/>
            <person name="Terashima K."/>
            <person name="Grigoriev I.V."/>
            <person name="Hibbett D.S."/>
        </authorList>
    </citation>
    <scope>NUCLEOTIDE SEQUENCE</scope>
    <source>
        <strain evidence="1">RHP3577 ss4</strain>
    </source>
</reference>
<organism evidence="1 2">
    <name type="scientific">Lentinula lateritia</name>
    <dbReference type="NCBI Taxonomy" id="40482"/>
    <lineage>
        <taxon>Eukaryota</taxon>
        <taxon>Fungi</taxon>
        <taxon>Dikarya</taxon>
        <taxon>Basidiomycota</taxon>
        <taxon>Agaricomycotina</taxon>
        <taxon>Agaricomycetes</taxon>
        <taxon>Agaricomycetidae</taxon>
        <taxon>Agaricales</taxon>
        <taxon>Marasmiineae</taxon>
        <taxon>Omphalotaceae</taxon>
        <taxon>Lentinula</taxon>
    </lineage>
</organism>
<dbReference type="Proteomes" id="UP001150217">
    <property type="component" value="Unassembled WGS sequence"/>
</dbReference>
<feature type="non-terminal residue" evidence="1">
    <location>
        <position position="1"/>
    </location>
</feature>
<comment type="caution">
    <text evidence="1">The sequence shown here is derived from an EMBL/GenBank/DDBJ whole genome shotgun (WGS) entry which is preliminary data.</text>
</comment>